<dbReference type="InterPro" id="IPR003870">
    <property type="entry name" value="DUF222"/>
</dbReference>
<feature type="compositionally biased region" description="Low complexity" evidence="1">
    <location>
        <begin position="190"/>
        <end position="206"/>
    </location>
</feature>
<evidence type="ECO:0000259" key="2">
    <source>
        <dbReference type="Pfam" id="PF02720"/>
    </source>
</evidence>
<proteinExistence type="predicted"/>
<feature type="compositionally biased region" description="Polar residues" evidence="1">
    <location>
        <begin position="486"/>
        <end position="496"/>
    </location>
</feature>
<feature type="compositionally biased region" description="Low complexity" evidence="1">
    <location>
        <begin position="41"/>
        <end position="62"/>
    </location>
</feature>
<feature type="region of interest" description="Disordered" evidence="1">
    <location>
        <begin position="1"/>
        <end position="64"/>
    </location>
</feature>
<feature type="region of interest" description="Disordered" evidence="1">
    <location>
        <begin position="459"/>
        <end position="554"/>
    </location>
</feature>
<keyword evidence="4" id="KW-1185">Reference proteome</keyword>
<dbReference type="Proteomes" id="UP000237822">
    <property type="component" value="Unassembled WGS sequence"/>
</dbReference>
<evidence type="ECO:0000313" key="3">
    <source>
        <dbReference type="EMBL" id="PRY54003.1"/>
    </source>
</evidence>
<feature type="domain" description="DUF222" evidence="2">
    <location>
        <begin position="42"/>
        <end position="301"/>
    </location>
</feature>
<feature type="compositionally biased region" description="Basic residues" evidence="1">
    <location>
        <begin position="355"/>
        <end position="368"/>
    </location>
</feature>
<dbReference type="AlphaFoldDB" id="A0A2T0U7W2"/>
<accession>A0A2T0U7W2</accession>
<dbReference type="Pfam" id="PF02720">
    <property type="entry name" value="DUF222"/>
    <property type="match status" value="1"/>
</dbReference>
<evidence type="ECO:0000313" key="4">
    <source>
        <dbReference type="Proteomes" id="UP000237822"/>
    </source>
</evidence>
<protein>
    <submittedName>
        <fullName evidence="3">Uncharacterized protein DUF222</fullName>
    </submittedName>
</protein>
<name>A0A2T0U7W2_9MICO</name>
<organism evidence="3 4">
    <name type="scientific">Knoellia remsis</name>
    <dbReference type="NCBI Taxonomy" id="407159"/>
    <lineage>
        <taxon>Bacteria</taxon>
        <taxon>Bacillati</taxon>
        <taxon>Actinomycetota</taxon>
        <taxon>Actinomycetes</taxon>
        <taxon>Micrococcales</taxon>
        <taxon>Intrasporangiaceae</taxon>
        <taxon>Knoellia</taxon>
    </lineage>
</organism>
<sequence>MAAELGDGPAGLDADGDAGAPGGTLLAAVSDHPGTGPGPDTSGEAGTGSAEAGQAGRTATGRALDRGDISAAHAKVIVAALRDLPDTVDAGGRDECEAELLRLAQNRTPAKLRIAARRVLKVVSSDPVEVDAHENTLVTSDEDWAWQAAAFWVKDNHDGTMTGQFTVPWLAGAQLKKIIDAMTAPRRRTGALTRDAAGTRATAGTAESVGTAGSVGTASSDGAGWKGEQLDWQHRRGVAFTELLGHLPTDHLDDKIAATIVVTTSIDTLRGQLRAAGTDVGDHVSAGDVRRLACGAGLLPLVLAGDPPTPRPRPTTPLLHQQPESRPRAPVRLVRRAGLRPPLRLDRAAPPRPLGIRRAHRPHPRHPPVRTTPPLDRPHRPHLDPPPRRPRRLDDPVPRPPPTRRPSSTTLGLTRPAPATHPNSLARARAPPHPDLPRPCLPCPDLSAAFATARIARLPSGGQQGSSRWLKARRKIRASARGAVARSTTQDQSISPGCSGPKHGGRPEQRKTGPEHHPGPPVARSTTQDQSTPIPHPAAQCFGVVPKYGSRPEC</sequence>
<feature type="compositionally biased region" description="Basic and acidic residues" evidence="1">
    <location>
        <begin position="505"/>
        <end position="518"/>
    </location>
</feature>
<gene>
    <name evidence="3" type="ORF">BCF74_12617</name>
</gene>
<dbReference type="EMBL" id="PVTI01000026">
    <property type="protein sequence ID" value="PRY54003.1"/>
    <property type="molecule type" value="Genomic_DNA"/>
</dbReference>
<reference evidence="3 4" key="1">
    <citation type="submission" date="2018-03" db="EMBL/GenBank/DDBJ databases">
        <title>Genomic Encyclopedia of Archaeal and Bacterial Type Strains, Phase II (KMG-II): from individual species to whole genera.</title>
        <authorList>
            <person name="Goeker M."/>
        </authorList>
    </citation>
    <scope>NUCLEOTIDE SEQUENCE [LARGE SCALE GENOMIC DNA]</scope>
    <source>
        <strain evidence="3 4">ATCC BAA-1496</strain>
    </source>
</reference>
<feature type="compositionally biased region" description="Low complexity" evidence="1">
    <location>
        <begin position="1"/>
        <end position="13"/>
    </location>
</feature>
<feature type="region of interest" description="Disordered" evidence="1">
    <location>
        <begin position="189"/>
        <end position="224"/>
    </location>
</feature>
<comment type="caution">
    <text evidence="3">The sequence shown here is derived from an EMBL/GenBank/DDBJ whole genome shotgun (WGS) entry which is preliminary data.</text>
</comment>
<feature type="compositionally biased region" description="Polar residues" evidence="1">
    <location>
        <begin position="524"/>
        <end position="533"/>
    </location>
</feature>
<evidence type="ECO:0000256" key="1">
    <source>
        <dbReference type="SAM" id="MobiDB-lite"/>
    </source>
</evidence>
<feature type="region of interest" description="Disordered" evidence="1">
    <location>
        <begin position="302"/>
        <end position="439"/>
    </location>
</feature>
<feature type="compositionally biased region" description="Basic and acidic residues" evidence="1">
    <location>
        <begin position="376"/>
        <end position="397"/>
    </location>
</feature>